<reference evidence="2" key="1">
    <citation type="submission" date="2022-12" db="EMBL/GenBank/DDBJ databases">
        <title>Bacterial isolates from different developmental stages of Nematostella vectensis.</title>
        <authorList>
            <person name="Fraune S."/>
        </authorList>
    </citation>
    <scope>NUCLEOTIDE SEQUENCE</scope>
    <source>
        <strain evidence="2">G21630-S1</strain>
    </source>
</reference>
<dbReference type="Proteomes" id="UP001069802">
    <property type="component" value="Unassembled WGS sequence"/>
</dbReference>
<evidence type="ECO:0000256" key="1">
    <source>
        <dbReference type="SAM" id="SignalP"/>
    </source>
</evidence>
<name>A0ABT4LJ19_9PROT</name>
<keyword evidence="3" id="KW-1185">Reference proteome</keyword>
<dbReference type="EMBL" id="JAPWGY010000001">
    <property type="protein sequence ID" value="MCZ4279987.1"/>
    <property type="molecule type" value="Genomic_DNA"/>
</dbReference>
<comment type="caution">
    <text evidence="2">The sequence shown here is derived from an EMBL/GenBank/DDBJ whole genome shotgun (WGS) entry which is preliminary data.</text>
</comment>
<evidence type="ECO:0000313" key="2">
    <source>
        <dbReference type="EMBL" id="MCZ4279987.1"/>
    </source>
</evidence>
<sequence length="221" mass="24753">MKPTIKALLLTATVLLPSQTPSLAQADINGLERQTAIWLEQMQSLPPEAQEFLANEKHHLTNDFTVYPPALLIPLQSLSTHFTEPGEAMGYIACMNEAQVKKNVMKTEQGQQNLKNMLDSVPPEYRDFTQEMADRSMNITLREQVTACACDNKHSWENILTPAHRDSFNKIAQGISLTAEDRKTLATEASSFTPLSSGYDPMECSLKAIGLYDEYLKIRGY</sequence>
<dbReference type="RefSeq" id="WP_269422181.1">
    <property type="nucleotide sequence ID" value="NZ_JAPWGY010000001.1"/>
</dbReference>
<organism evidence="2 3">
    <name type="scientific">Kiloniella laminariae</name>
    <dbReference type="NCBI Taxonomy" id="454162"/>
    <lineage>
        <taxon>Bacteria</taxon>
        <taxon>Pseudomonadati</taxon>
        <taxon>Pseudomonadota</taxon>
        <taxon>Alphaproteobacteria</taxon>
        <taxon>Rhodospirillales</taxon>
        <taxon>Kiloniellaceae</taxon>
        <taxon>Kiloniella</taxon>
    </lineage>
</organism>
<feature type="chain" id="PRO_5046980132" evidence="1">
    <location>
        <begin position="27"/>
        <end position="221"/>
    </location>
</feature>
<evidence type="ECO:0000313" key="3">
    <source>
        <dbReference type="Proteomes" id="UP001069802"/>
    </source>
</evidence>
<protein>
    <submittedName>
        <fullName evidence="2">Uncharacterized protein</fullName>
    </submittedName>
</protein>
<keyword evidence="1" id="KW-0732">Signal</keyword>
<accession>A0ABT4LJ19</accession>
<feature type="signal peptide" evidence="1">
    <location>
        <begin position="1"/>
        <end position="26"/>
    </location>
</feature>
<proteinExistence type="predicted"/>
<gene>
    <name evidence="2" type="ORF">O4H49_04305</name>
</gene>